<feature type="non-terminal residue" evidence="1">
    <location>
        <position position="136"/>
    </location>
</feature>
<name>A0A067MAY7_BOTB1</name>
<accession>A0A067MAY7</accession>
<keyword evidence="2" id="KW-1185">Reference proteome</keyword>
<sequence>MHAALLRAFVRGVAISSSVSICPSSPWHSELLRVSSFEKRSMEVVRFQPPAHLRMARCAEKNRRLCTSMNKVDRPSRICSKPRTSDHTLPLPPSSPVFRSPFCGARTIWLPFHTHRDIFALFQHSSASALRSLGGP</sequence>
<evidence type="ECO:0000313" key="2">
    <source>
        <dbReference type="Proteomes" id="UP000027195"/>
    </source>
</evidence>
<reference evidence="2" key="1">
    <citation type="journal article" date="2014" name="Proc. Natl. Acad. Sci. U.S.A.">
        <title>Extensive sampling of basidiomycete genomes demonstrates inadequacy of the white-rot/brown-rot paradigm for wood decay fungi.</title>
        <authorList>
            <person name="Riley R."/>
            <person name="Salamov A.A."/>
            <person name="Brown D.W."/>
            <person name="Nagy L.G."/>
            <person name="Floudas D."/>
            <person name="Held B.W."/>
            <person name="Levasseur A."/>
            <person name="Lombard V."/>
            <person name="Morin E."/>
            <person name="Otillar R."/>
            <person name="Lindquist E.A."/>
            <person name="Sun H."/>
            <person name="LaButti K.M."/>
            <person name="Schmutz J."/>
            <person name="Jabbour D."/>
            <person name="Luo H."/>
            <person name="Baker S.E."/>
            <person name="Pisabarro A.G."/>
            <person name="Walton J.D."/>
            <person name="Blanchette R.A."/>
            <person name="Henrissat B."/>
            <person name="Martin F."/>
            <person name="Cullen D."/>
            <person name="Hibbett D.S."/>
            <person name="Grigoriev I.V."/>
        </authorList>
    </citation>
    <scope>NUCLEOTIDE SEQUENCE [LARGE SCALE GENOMIC DNA]</scope>
    <source>
        <strain evidence="2">FD-172 SS1</strain>
    </source>
</reference>
<dbReference type="InParanoid" id="A0A067MAY7"/>
<dbReference type="EMBL" id="KL198055">
    <property type="protein sequence ID" value="KDQ11815.1"/>
    <property type="molecule type" value="Genomic_DNA"/>
</dbReference>
<evidence type="ECO:0000313" key="1">
    <source>
        <dbReference type="EMBL" id="KDQ11815.1"/>
    </source>
</evidence>
<protein>
    <submittedName>
        <fullName evidence="1">Uncharacterized protein</fullName>
    </submittedName>
</protein>
<proteinExistence type="predicted"/>
<organism evidence="1 2">
    <name type="scientific">Botryobasidium botryosum (strain FD-172 SS1)</name>
    <dbReference type="NCBI Taxonomy" id="930990"/>
    <lineage>
        <taxon>Eukaryota</taxon>
        <taxon>Fungi</taxon>
        <taxon>Dikarya</taxon>
        <taxon>Basidiomycota</taxon>
        <taxon>Agaricomycotina</taxon>
        <taxon>Agaricomycetes</taxon>
        <taxon>Cantharellales</taxon>
        <taxon>Botryobasidiaceae</taxon>
        <taxon>Botryobasidium</taxon>
    </lineage>
</organism>
<gene>
    <name evidence="1" type="ORF">BOTBODRAFT_67819</name>
</gene>
<dbReference type="Proteomes" id="UP000027195">
    <property type="component" value="Unassembled WGS sequence"/>
</dbReference>
<dbReference type="AlphaFoldDB" id="A0A067MAY7"/>
<dbReference type="HOGENOM" id="CLU_1880313_0_0_1"/>